<organism evidence="6 7">
    <name type="scientific">Helicobacter aurati</name>
    <dbReference type="NCBI Taxonomy" id="137778"/>
    <lineage>
        <taxon>Bacteria</taxon>
        <taxon>Pseudomonadati</taxon>
        <taxon>Campylobacterota</taxon>
        <taxon>Epsilonproteobacteria</taxon>
        <taxon>Campylobacterales</taxon>
        <taxon>Helicobacteraceae</taxon>
        <taxon>Helicobacter</taxon>
    </lineage>
</organism>
<dbReference type="InterPro" id="IPR059112">
    <property type="entry name" value="CysZ/EI24"/>
</dbReference>
<evidence type="ECO:0000256" key="2">
    <source>
        <dbReference type="ARBA" id="ARBA00022692"/>
    </source>
</evidence>
<dbReference type="AlphaFoldDB" id="A0A3D8J643"/>
<evidence type="ECO:0000313" key="7">
    <source>
        <dbReference type="Proteomes" id="UP000256424"/>
    </source>
</evidence>
<keyword evidence="3 5" id="KW-1133">Transmembrane helix</keyword>
<accession>A0A3D8J643</accession>
<evidence type="ECO:0000256" key="3">
    <source>
        <dbReference type="ARBA" id="ARBA00022989"/>
    </source>
</evidence>
<sequence>MIQFNCNYCKFILPLSIRTPREVMIYFTSNSINSRNFFAFLQTPFAMTFKSLKHPKILALSIVPVFFIACLYVALFITSLYHFNWFLQKFPAMWLNYAVQDGLLNTCVYVVLCLFAFIGITILIVFVVGVISLIITCFFAPIIVQFTQREFYPSTLLNPPSFLESLKLSAVMFSKTLLKFLILSMFCSLLDLIGLGLIGMILSIFFYFRFFCVNLNYEIALNIMSDSEYKIFLQHNAMPITVLNGVLFIPLYLPIINFFVLPWQILVLSHFMLNWYTKFSLSKDEEVIEILQ</sequence>
<dbReference type="Proteomes" id="UP000256424">
    <property type="component" value="Unassembled WGS sequence"/>
</dbReference>
<keyword evidence="2 5" id="KW-0812">Transmembrane</keyword>
<name>A0A3D8J643_9HELI</name>
<evidence type="ECO:0000256" key="5">
    <source>
        <dbReference type="SAM" id="Phobius"/>
    </source>
</evidence>
<dbReference type="EMBL" id="NXLW01000005">
    <property type="protein sequence ID" value="RDU72740.1"/>
    <property type="molecule type" value="Genomic_DNA"/>
</dbReference>
<gene>
    <name evidence="6" type="ORF">CQA66_03880</name>
</gene>
<evidence type="ECO:0000256" key="1">
    <source>
        <dbReference type="ARBA" id="ARBA00004141"/>
    </source>
</evidence>
<evidence type="ECO:0000313" key="6">
    <source>
        <dbReference type="EMBL" id="RDU72740.1"/>
    </source>
</evidence>
<feature type="transmembrane region" description="Helical" evidence="5">
    <location>
        <begin position="251"/>
        <end position="273"/>
    </location>
</feature>
<keyword evidence="7" id="KW-1185">Reference proteome</keyword>
<dbReference type="Pfam" id="PF07264">
    <property type="entry name" value="EI24"/>
    <property type="match status" value="1"/>
</dbReference>
<keyword evidence="4 5" id="KW-0472">Membrane</keyword>
<evidence type="ECO:0008006" key="8">
    <source>
        <dbReference type="Google" id="ProtNLM"/>
    </source>
</evidence>
<protein>
    <recommendedName>
        <fullName evidence="8">EI24 domain-containing protein</fullName>
    </recommendedName>
</protein>
<reference evidence="6 7" key="1">
    <citation type="submission" date="2018-04" db="EMBL/GenBank/DDBJ databases">
        <title>Novel Campyloabacter and Helicobacter Species and Strains.</title>
        <authorList>
            <person name="Mannion A.J."/>
            <person name="Shen Z."/>
            <person name="Fox J.G."/>
        </authorList>
    </citation>
    <scope>NUCLEOTIDE SEQUENCE [LARGE SCALE GENOMIC DNA]</scope>
    <source>
        <strain evidence="6 7">MIT 97-5075</strain>
    </source>
</reference>
<comment type="caution">
    <text evidence="6">The sequence shown here is derived from an EMBL/GenBank/DDBJ whole genome shotgun (WGS) entry which is preliminary data.</text>
</comment>
<feature type="transmembrane region" description="Helical" evidence="5">
    <location>
        <begin position="109"/>
        <end position="142"/>
    </location>
</feature>
<proteinExistence type="predicted"/>
<evidence type="ECO:0000256" key="4">
    <source>
        <dbReference type="ARBA" id="ARBA00023136"/>
    </source>
</evidence>
<feature type="transmembrane region" description="Helical" evidence="5">
    <location>
        <begin position="57"/>
        <end position="83"/>
    </location>
</feature>
<feature type="transmembrane region" description="Helical" evidence="5">
    <location>
        <begin position="180"/>
        <end position="208"/>
    </location>
</feature>
<comment type="subcellular location">
    <subcellularLocation>
        <location evidence="1">Membrane</location>
        <topology evidence="1">Multi-pass membrane protein</topology>
    </subcellularLocation>
</comment>